<dbReference type="InterPro" id="IPR051760">
    <property type="entry name" value="KMT5A"/>
</dbReference>
<organism evidence="3 8">
    <name type="scientific">Cafeteria roenbergensis</name>
    <name type="common">Marine flagellate</name>
    <dbReference type="NCBI Taxonomy" id="33653"/>
    <lineage>
        <taxon>Eukaryota</taxon>
        <taxon>Sar</taxon>
        <taxon>Stramenopiles</taxon>
        <taxon>Bigyra</taxon>
        <taxon>Opalozoa</taxon>
        <taxon>Bicosoecida</taxon>
        <taxon>Cafeteriaceae</taxon>
        <taxon>Cafeteria</taxon>
    </lineage>
</organism>
<dbReference type="EMBL" id="VLTM01000006">
    <property type="protein sequence ID" value="KAA0167165.1"/>
    <property type="molecule type" value="Genomic_DNA"/>
</dbReference>
<dbReference type="GO" id="GO:0005634">
    <property type="term" value="C:nucleus"/>
    <property type="evidence" value="ECO:0007669"/>
    <property type="project" value="TreeGrafter"/>
</dbReference>
<evidence type="ECO:0000313" key="3">
    <source>
        <dbReference type="EMBL" id="KAA0162252.1"/>
    </source>
</evidence>
<accession>A0A5A8D9J0</accession>
<keyword evidence="7" id="KW-1185">Reference proteome</keyword>
<evidence type="ECO:0000313" key="4">
    <source>
        <dbReference type="EMBL" id="KAA0167165.1"/>
    </source>
</evidence>
<dbReference type="GO" id="GO:0006357">
    <property type="term" value="P:regulation of transcription by RNA polymerase II"/>
    <property type="evidence" value="ECO:0007669"/>
    <property type="project" value="TreeGrafter"/>
</dbReference>
<protein>
    <recommendedName>
        <fullName evidence="1">SET domain-containing protein</fullName>
    </recommendedName>
</protein>
<dbReference type="OMA" id="ELICEYS"/>
<evidence type="ECO:0000259" key="1">
    <source>
        <dbReference type="PROSITE" id="PS50280"/>
    </source>
</evidence>
<dbReference type="PANTHER" id="PTHR46167">
    <property type="entry name" value="N-LYSINE METHYLTRANSFERASE KMT5A"/>
    <property type="match status" value="1"/>
</dbReference>
<evidence type="ECO:0000313" key="5">
    <source>
        <dbReference type="EMBL" id="KAA0175413.1"/>
    </source>
</evidence>
<gene>
    <name evidence="5" type="ORF">FNF27_03113</name>
    <name evidence="2" type="ORF">FNF29_05039</name>
    <name evidence="4" type="ORF">FNF31_01051</name>
    <name evidence="3" type="ORF">FNF31_03294</name>
</gene>
<dbReference type="PANTHER" id="PTHR46167:SF1">
    <property type="entry name" value="N-LYSINE METHYLTRANSFERASE KMT5A"/>
    <property type="match status" value="1"/>
</dbReference>
<dbReference type="Proteomes" id="UP000322899">
    <property type="component" value="Unassembled WGS sequence"/>
</dbReference>
<dbReference type="Proteomes" id="UP000325113">
    <property type="component" value="Unassembled WGS sequence"/>
</dbReference>
<evidence type="ECO:0000313" key="2">
    <source>
        <dbReference type="EMBL" id="KAA0150702.1"/>
    </source>
</evidence>
<dbReference type="EMBL" id="VLTM01000028">
    <property type="protein sequence ID" value="KAA0162252.1"/>
    <property type="molecule type" value="Genomic_DNA"/>
</dbReference>
<dbReference type="EMBL" id="VLTO01000014">
    <property type="protein sequence ID" value="KAA0175413.1"/>
    <property type="molecule type" value="Genomic_DNA"/>
</dbReference>
<dbReference type="PROSITE" id="PS50280">
    <property type="entry name" value="SET"/>
    <property type="match status" value="1"/>
</dbReference>
<comment type="caution">
    <text evidence="3">The sequence shown here is derived from an EMBL/GenBank/DDBJ whole genome shotgun (WGS) entry which is preliminary data.</text>
</comment>
<dbReference type="GO" id="GO:0005700">
    <property type="term" value="C:polytene chromosome"/>
    <property type="evidence" value="ECO:0007669"/>
    <property type="project" value="TreeGrafter"/>
</dbReference>
<dbReference type="Gene3D" id="2.170.270.10">
    <property type="entry name" value="SET domain"/>
    <property type="match status" value="1"/>
</dbReference>
<dbReference type="EMBL" id="VLTN01000032">
    <property type="protein sequence ID" value="KAA0150702.1"/>
    <property type="molecule type" value="Genomic_DNA"/>
</dbReference>
<name>A0A5A8D9J0_CAFRO</name>
<evidence type="ECO:0000313" key="8">
    <source>
        <dbReference type="Proteomes" id="UP000325113"/>
    </source>
</evidence>
<sequence>MSKGQFACEYRGVVLTDDETLTREQAYERRQWGSFILLFQDEGHWHAVDATAERPEYGLARYINHSARRANLRLWCVVVGGVPRISMLAKHDIREGDELLFDYGDREKSVLKHNPWLQQ</sequence>
<dbReference type="SUPFAM" id="SSF82199">
    <property type="entry name" value="SET domain"/>
    <property type="match status" value="1"/>
</dbReference>
<evidence type="ECO:0000313" key="6">
    <source>
        <dbReference type="Proteomes" id="UP000322899"/>
    </source>
</evidence>
<feature type="domain" description="SET" evidence="1">
    <location>
        <begin position="1"/>
        <end position="104"/>
    </location>
</feature>
<dbReference type="GO" id="GO:0042799">
    <property type="term" value="F:histone H4K20 methyltransferase activity"/>
    <property type="evidence" value="ECO:0007669"/>
    <property type="project" value="TreeGrafter"/>
</dbReference>
<dbReference type="InterPro" id="IPR046341">
    <property type="entry name" value="SET_dom_sf"/>
</dbReference>
<dbReference type="AlphaFoldDB" id="A0A5A8D9J0"/>
<proteinExistence type="predicted"/>
<dbReference type="InterPro" id="IPR001214">
    <property type="entry name" value="SET_dom"/>
</dbReference>
<reference evidence="6 7" key="1">
    <citation type="submission" date="2019-07" db="EMBL/GenBank/DDBJ databases">
        <title>Genomes of Cafeteria roenbergensis.</title>
        <authorList>
            <person name="Fischer M.G."/>
            <person name="Hackl T."/>
            <person name="Roman M."/>
        </authorList>
    </citation>
    <scope>NUCLEOTIDE SEQUENCE [LARGE SCALE GENOMIC DNA]</scope>
    <source>
        <strain evidence="2 7">BVI</strain>
        <strain evidence="3 8">Cflag</strain>
        <strain evidence="5 6">E4-10P</strain>
    </source>
</reference>
<dbReference type="Proteomes" id="UP000323011">
    <property type="component" value="Unassembled WGS sequence"/>
</dbReference>
<dbReference type="Pfam" id="PF00856">
    <property type="entry name" value="SET"/>
    <property type="match status" value="1"/>
</dbReference>
<dbReference type="OrthoDB" id="196351at2759"/>
<evidence type="ECO:0000313" key="7">
    <source>
        <dbReference type="Proteomes" id="UP000323011"/>
    </source>
</evidence>